<dbReference type="EMBL" id="BGPR01002060">
    <property type="protein sequence ID" value="GBM67065.1"/>
    <property type="molecule type" value="Genomic_DNA"/>
</dbReference>
<sequence length="91" mass="10381">MQKNPFSSFMRLVAVTQPQGSMERENYKQCNCSTSVNTCKISLIFNNPKSTYIEIERAGERFIIALYSNKKKEESSLNKMSNRTACSSPFP</sequence>
<name>A0A4Y2HP12_ARAVE</name>
<protein>
    <submittedName>
        <fullName evidence="1">Uncharacterized protein</fullName>
    </submittedName>
</protein>
<gene>
    <name evidence="1" type="ORF">AVEN_74809_1</name>
</gene>
<proteinExistence type="predicted"/>
<dbReference type="AlphaFoldDB" id="A0A4Y2HP12"/>
<dbReference type="Proteomes" id="UP000499080">
    <property type="component" value="Unassembled WGS sequence"/>
</dbReference>
<comment type="caution">
    <text evidence="1">The sequence shown here is derived from an EMBL/GenBank/DDBJ whole genome shotgun (WGS) entry which is preliminary data.</text>
</comment>
<evidence type="ECO:0000313" key="1">
    <source>
        <dbReference type="EMBL" id="GBM67065.1"/>
    </source>
</evidence>
<accession>A0A4Y2HP12</accession>
<reference evidence="1 2" key="1">
    <citation type="journal article" date="2019" name="Sci. Rep.">
        <title>Orb-weaving spider Araneus ventricosus genome elucidates the spidroin gene catalogue.</title>
        <authorList>
            <person name="Kono N."/>
            <person name="Nakamura H."/>
            <person name="Ohtoshi R."/>
            <person name="Moran D.A.P."/>
            <person name="Shinohara A."/>
            <person name="Yoshida Y."/>
            <person name="Fujiwara M."/>
            <person name="Mori M."/>
            <person name="Tomita M."/>
            <person name="Arakawa K."/>
        </authorList>
    </citation>
    <scope>NUCLEOTIDE SEQUENCE [LARGE SCALE GENOMIC DNA]</scope>
</reference>
<keyword evidence="2" id="KW-1185">Reference proteome</keyword>
<evidence type="ECO:0000313" key="2">
    <source>
        <dbReference type="Proteomes" id="UP000499080"/>
    </source>
</evidence>
<organism evidence="1 2">
    <name type="scientific">Araneus ventricosus</name>
    <name type="common">Orbweaver spider</name>
    <name type="synonym">Epeira ventricosa</name>
    <dbReference type="NCBI Taxonomy" id="182803"/>
    <lineage>
        <taxon>Eukaryota</taxon>
        <taxon>Metazoa</taxon>
        <taxon>Ecdysozoa</taxon>
        <taxon>Arthropoda</taxon>
        <taxon>Chelicerata</taxon>
        <taxon>Arachnida</taxon>
        <taxon>Araneae</taxon>
        <taxon>Araneomorphae</taxon>
        <taxon>Entelegynae</taxon>
        <taxon>Araneoidea</taxon>
        <taxon>Araneidae</taxon>
        <taxon>Araneus</taxon>
    </lineage>
</organism>